<dbReference type="InterPro" id="IPR003959">
    <property type="entry name" value="ATPase_AAA_core"/>
</dbReference>
<dbReference type="Proteomes" id="UP000694867">
    <property type="component" value="Unplaced"/>
</dbReference>
<proteinExistence type="predicted"/>
<dbReference type="SUPFAM" id="SSF52540">
    <property type="entry name" value="P-loop containing nucleoside triphosphate hydrolases"/>
    <property type="match status" value="1"/>
</dbReference>
<dbReference type="Pfam" id="PF00004">
    <property type="entry name" value="AAA"/>
    <property type="match status" value="1"/>
</dbReference>
<dbReference type="Gene3D" id="3.10.330.10">
    <property type="match status" value="1"/>
</dbReference>
<dbReference type="FunFam" id="3.10.330.10:FF:000001">
    <property type="entry name" value="Cell division control 48"/>
    <property type="match status" value="1"/>
</dbReference>
<evidence type="ECO:0000256" key="3">
    <source>
        <dbReference type="ARBA" id="ARBA00022840"/>
    </source>
</evidence>
<dbReference type="GO" id="GO:0031593">
    <property type="term" value="F:polyubiquitin modification-dependent protein binding"/>
    <property type="evidence" value="ECO:0007669"/>
    <property type="project" value="TreeGrafter"/>
</dbReference>
<dbReference type="GO" id="GO:0034098">
    <property type="term" value="C:VCP-NPL4-UFD1 AAA ATPase complex"/>
    <property type="evidence" value="ECO:0007669"/>
    <property type="project" value="TreeGrafter"/>
</dbReference>
<feature type="domain" description="CDC48 N-terminal subdomain" evidence="6">
    <location>
        <begin position="26"/>
        <end position="108"/>
    </location>
</feature>
<dbReference type="InterPro" id="IPR041569">
    <property type="entry name" value="AAA_lid_3"/>
</dbReference>
<comment type="catalytic activity">
    <reaction evidence="4">
        <text>ATP + H2O = ADP + phosphate + H(+)</text>
        <dbReference type="Rhea" id="RHEA:13065"/>
        <dbReference type="ChEBI" id="CHEBI:15377"/>
        <dbReference type="ChEBI" id="CHEBI:15378"/>
        <dbReference type="ChEBI" id="CHEBI:30616"/>
        <dbReference type="ChEBI" id="CHEBI:43474"/>
        <dbReference type="ChEBI" id="CHEBI:456216"/>
        <dbReference type="EC" id="3.6.4.6"/>
    </reaction>
</comment>
<reference evidence="8" key="1">
    <citation type="submission" date="2025-08" db="UniProtKB">
        <authorList>
            <consortium name="RefSeq"/>
        </authorList>
    </citation>
    <scope>IDENTIFICATION</scope>
</reference>
<evidence type="ECO:0000256" key="2">
    <source>
        <dbReference type="ARBA" id="ARBA00022741"/>
    </source>
</evidence>
<dbReference type="InterPro" id="IPR009010">
    <property type="entry name" value="Asp_de-COase-like_dom_sf"/>
</dbReference>
<name>A0AAJ6QYH5_9ACAR</name>
<accession>A0AAJ6QYH5</accession>
<dbReference type="GO" id="GO:0030970">
    <property type="term" value="P:retrograde protein transport, ER to cytosol"/>
    <property type="evidence" value="ECO:0007669"/>
    <property type="project" value="TreeGrafter"/>
</dbReference>
<dbReference type="GO" id="GO:0097352">
    <property type="term" value="P:autophagosome maturation"/>
    <property type="evidence" value="ECO:0007669"/>
    <property type="project" value="TreeGrafter"/>
</dbReference>
<dbReference type="RefSeq" id="XP_003748003.1">
    <property type="nucleotide sequence ID" value="XM_003747955.2"/>
</dbReference>
<dbReference type="InterPro" id="IPR027417">
    <property type="entry name" value="P-loop_NTPase"/>
</dbReference>
<dbReference type="SMART" id="SM00382">
    <property type="entry name" value="AAA"/>
    <property type="match status" value="1"/>
</dbReference>
<evidence type="ECO:0000313" key="7">
    <source>
        <dbReference type="Proteomes" id="UP000694867"/>
    </source>
</evidence>
<dbReference type="AlphaFoldDB" id="A0AAJ6QYH5"/>
<evidence type="ECO:0000313" key="8">
    <source>
        <dbReference type="RefSeq" id="XP_003748003.1"/>
    </source>
</evidence>
<dbReference type="FunFam" id="3.40.50.300:FF:000012">
    <property type="entry name" value="Transitional endoplasmic reticulum ATPase"/>
    <property type="match status" value="1"/>
</dbReference>
<keyword evidence="2" id="KW-0547">Nucleotide-binding</keyword>
<dbReference type="Gene3D" id="3.40.50.300">
    <property type="entry name" value="P-loop containing nucleotide triphosphate hydrolases"/>
    <property type="match status" value="1"/>
</dbReference>
<keyword evidence="7" id="KW-1185">Reference proteome</keyword>
<dbReference type="Pfam" id="PF17862">
    <property type="entry name" value="AAA_lid_3"/>
    <property type="match status" value="1"/>
</dbReference>
<dbReference type="Pfam" id="PF02933">
    <property type="entry name" value="CDC48_2"/>
    <property type="match status" value="1"/>
</dbReference>
<dbReference type="InterPro" id="IPR003338">
    <property type="entry name" value="CDC4_N-term_subdom"/>
</dbReference>
<dbReference type="EC" id="3.6.4.6" evidence="1"/>
<dbReference type="GeneID" id="100900367"/>
<evidence type="ECO:0000256" key="4">
    <source>
        <dbReference type="ARBA" id="ARBA00048883"/>
    </source>
</evidence>
<protein>
    <recommendedName>
        <fullName evidence="1">vesicle-fusing ATPase</fullName>
        <ecNumber evidence="1">3.6.4.6</ecNumber>
    </recommendedName>
</protein>
<dbReference type="SUPFAM" id="SSF50692">
    <property type="entry name" value="ADC-like"/>
    <property type="match status" value="1"/>
</dbReference>
<evidence type="ECO:0000259" key="6">
    <source>
        <dbReference type="SMART" id="SM01073"/>
    </source>
</evidence>
<dbReference type="FunFam" id="2.40.40.20:FF:000003">
    <property type="entry name" value="Transitional endoplasmic reticulum ATPase"/>
    <property type="match status" value="1"/>
</dbReference>
<dbReference type="InterPro" id="IPR029067">
    <property type="entry name" value="CDC48_domain_2-like_sf"/>
</dbReference>
<dbReference type="Pfam" id="PF02359">
    <property type="entry name" value="CDC48_N"/>
    <property type="match status" value="1"/>
</dbReference>
<dbReference type="InterPro" id="IPR050168">
    <property type="entry name" value="AAA_ATPase_domain"/>
</dbReference>
<keyword evidence="3" id="KW-0067">ATP-binding</keyword>
<dbReference type="GO" id="GO:0005634">
    <property type="term" value="C:nucleus"/>
    <property type="evidence" value="ECO:0007669"/>
    <property type="project" value="TreeGrafter"/>
</dbReference>
<gene>
    <name evidence="8" type="primary">LOC100900367</name>
</gene>
<feature type="domain" description="AAA+ ATPase" evidence="5">
    <location>
        <begin position="236"/>
        <end position="382"/>
    </location>
</feature>
<dbReference type="GO" id="GO:0005524">
    <property type="term" value="F:ATP binding"/>
    <property type="evidence" value="ECO:0007669"/>
    <property type="project" value="UniProtKB-KW"/>
</dbReference>
<dbReference type="Gene3D" id="2.40.40.20">
    <property type="match status" value="1"/>
</dbReference>
<dbReference type="PANTHER" id="PTHR23077">
    <property type="entry name" value="AAA-FAMILY ATPASE"/>
    <property type="match status" value="1"/>
</dbReference>
<dbReference type="SMART" id="SM01073">
    <property type="entry name" value="CDC48_N"/>
    <property type="match status" value="1"/>
</dbReference>
<evidence type="ECO:0000259" key="5">
    <source>
        <dbReference type="SMART" id="SM00382"/>
    </source>
</evidence>
<sequence length="457" mass="51245">MAAEESRERPLTSVPLSDETKPVPKRLIVDEAVSGDDSCVYLAPTKIRELDLPHGGIVLLQGPKRRKTVARLLTDESCLDEKIRVSESVRNNLRTRIGGEITIQICGDIINGKSIRVLPIEDTVEGFNGSLLYEFLYPYFHYPYDHAKPIHAQDTFTVRGRKRSVAFRVIRTDPTDYCIVDADTTILCAGAPIKRGEEIVGYSDIGGCRKQLALIKEMVELPLRRPTLLKSFGVKSWWNILLQGPPGVGKTRIARAIVHQTAVYSISINGREMVSELGDWSGARLSETFRRASKNAPAIIFIDEIDTLAPKRDTLGEVERRIVPQLLTLIDDLKYAGQVMVIAATSRPESIDPAVRNLFSFGWQSDLRPPRAKGRLEILRIHTKRMNLANDVDLEKIAAETHGFVGSDISALCSEAALQPIRERMLVNYLENELIDTEVSMENFSRAIDKVKKMMKR</sequence>
<dbReference type="SUPFAM" id="SSF54585">
    <property type="entry name" value="Cdc48 domain 2-like"/>
    <property type="match status" value="1"/>
</dbReference>
<dbReference type="GO" id="GO:0051228">
    <property type="term" value="P:mitotic spindle disassembly"/>
    <property type="evidence" value="ECO:0007669"/>
    <property type="project" value="TreeGrafter"/>
</dbReference>
<dbReference type="Gene3D" id="1.10.8.60">
    <property type="match status" value="1"/>
</dbReference>
<dbReference type="GO" id="GO:0005829">
    <property type="term" value="C:cytosol"/>
    <property type="evidence" value="ECO:0007669"/>
    <property type="project" value="TreeGrafter"/>
</dbReference>
<evidence type="ECO:0000256" key="1">
    <source>
        <dbReference type="ARBA" id="ARBA00012674"/>
    </source>
</evidence>
<dbReference type="InterPro" id="IPR004201">
    <property type="entry name" value="Cdc48_dom2"/>
</dbReference>
<dbReference type="GO" id="GO:0016887">
    <property type="term" value="F:ATP hydrolysis activity"/>
    <property type="evidence" value="ECO:0007669"/>
    <property type="project" value="InterPro"/>
</dbReference>
<dbReference type="InterPro" id="IPR003593">
    <property type="entry name" value="AAA+_ATPase"/>
</dbReference>
<organism evidence="7 8">
    <name type="scientific">Galendromus occidentalis</name>
    <name type="common">western predatory mite</name>
    <dbReference type="NCBI Taxonomy" id="34638"/>
    <lineage>
        <taxon>Eukaryota</taxon>
        <taxon>Metazoa</taxon>
        <taxon>Ecdysozoa</taxon>
        <taxon>Arthropoda</taxon>
        <taxon>Chelicerata</taxon>
        <taxon>Arachnida</taxon>
        <taxon>Acari</taxon>
        <taxon>Parasitiformes</taxon>
        <taxon>Mesostigmata</taxon>
        <taxon>Gamasina</taxon>
        <taxon>Phytoseioidea</taxon>
        <taxon>Phytoseiidae</taxon>
        <taxon>Typhlodrominae</taxon>
        <taxon>Galendromus</taxon>
    </lineage>
</organism>
<dbReference type="PANTHER" id="PTHR23077:SF171">
    <property type="entry name" value="NUCLEAR VALOSIN-CONTAINING PROTEIN-LIKE"/>
    <property type="match status" value="1"/>
</dbReference>
<dbReference type="KEGG" id="goe:100900367"/>